<evidence type="ECO:0000313" key="4">
    <source>
        <dbReference type="Proteomes" id="UP000324222"/>
    </source>
</evidence>
<feature type="signal peptide" evidence="2">
    <location>
        <begin position="1"/>
        <end position="27"/>
    </location>
</feature>
<feature type="region of interest" description="Disordered" evidence="1">
    <location>
        <begin position="48"/>
        <end position="71"/>
    </location>
</feature>
<feature type="compositionally biased region" description="Low complexity" evidence="1">
    <location>
        <begin position="470"/>
        <end position="490"/>
    </location>
</feature>
<dbReference type="Proteomes" id="UP000324222">
    <property type="component" value="Unassembled WGS sequence"/>
</dbReference>
<evidence type="ECO:0000256" key="1">
    <source>
        <dbReference type="SAM" id="MobiDB-lite"/>
    </source>
</evidence>
<feature type="compositionally biased region" description="Basic and acidic residues" evidence="1">
    <location>
        <begin position="204"/>
        <end position="213"/>
    </location>
</feature>
<comment type="caution">
    <text evidence="3">The sequence shown here is derived from an EMBL/GenBank/DDBJ whole genome shotgun (WGS) entry which is preliminary data.</text>
</comment>
<feature type="region of interest" description="Disordered" evidence="1">
    <location>
        <begin position="226"/>
        <end position="247"/>
    </location>
</feature>
<feature type="region of interest" description="Disordered" evidence="1">
    <location>
        <begin position="140"/>
        <end position="213"/>
    </location>
</feature>
<protein>
    <submittedName>
        <fullName evidence="3">Uncharacterized protein</fullName>
    </submittedName>
</protein>
<evidence type="ECO:0000313" key="3">
    <source>
        <dbReference type="EMBL" id="MPC32507.1"/>
    </source>
</evidence>
<feature type="compositionally biased region" description="Basic and acidic residues" evidence="1">
    <location>
        <begin position="154"/>
        <end position="171"/>
    </location>
</feature>
<proteinExistence type="predicted"/>
<name>A0A5B7EGR4_PORTR</name>
<keyword evidence="2" id="KW-0732">Signal</keyword>
<organism evidence="3 4">
    <name type="scientific">Portunus trituberculatus</name>
    <name type="common">Swimming crab</name>
    <name type="synonym">Neptunus trituberculatus</name>
    <dbReference type="NCBI Taxonomy" id="210409"/>
    <lineage>
        <taxon>Eukaryota</taxon>
        <taxon>Metazoa</taxon>
        <taxon>Ecdysozoa</taxon>
        <taxon>Arthropoda</taxon>
        <taxon>Crustacea</taxon>
        <taxon>Multicrustacea</taxon>
        <taxon>Malacostraca</taxon>
        <taxon>Eumalacostraca</taxon>
        <taxon>Eucarida</taxon>
        <taxon>Decapoda</taxon>
        <taxon>Pleocyemata</taxon>
        <taxon>Brachyura</taxon>
        <taxon>Eubrachyura</taxon>
        <taxon>Portunoidea</taxon>
        <taxon>Portunidae</taxon>
        <taxon>Portuninae</taxon>
        <taxon>Portunus</taxon>
    </lineage>
</organism>
<feature type="compositionally biased region" description="Basic and acidic residues" evidence="1">
    <location>
        <begin position="291"/>
        <end position="300"/>
    </location>
</feature>
<evidence type="ECO:0000256" key="2">
    <source>
        <dbReference type="SAM" id="SignalP"/>
    </source>
</evidence>
<accession>A0A5B7EGR4</accession>
<feature type="region of interest" description="Disordered" evidence="1">
    <location>
        <begin position="460"/>
        <end position="490"/>
    </location>
</feature>
<keyword evidence="4" id="KW-1185">Reference proteome</keyword>
<dbReference type="EMBL" id="VSRR010002641">
    <property type="protein sequence ID" value="MPC32507.1"/>
    <property type="molecule type" value="Genomic_DNA"/>
</dbReference>
<dbReference type="AlphaFoldDB" id="A0A5B7EGR4"/>
<feature type="chain" id="PRO_5022925930" evidence="2">
    <location>
        <begin position="28"/>
        <end position="490"/>
    </location>
</feature>
<reference evidence="3 4" key="1">
    <citation type="submission" date="2019-05" db="EMBL/GenBank/DDBJ databases">
        <title>Another draft genome of Portunus trituberculatus and its Hox gene families provides insights of decapod evolution.</title>
        <authorList>
            <person name="Jeong J.-H."/>
            <person name="Song I."/>
            <person name="Kim S."/>
            <person name="Choi T."/>
            <person name="Kim D."/>
            <person name="Ryu S."/>
            <person name="Kim W."/>
        </authorList>
    </citation>
    <scope>NUCLEOTIDE SEQUENCE [LARGE SCALE GENOMIC DNA]</scope>
    <source>
        <tissue evidence="3">Muscle</tissue>
    </source>
</reference>
<feature type="region of interest" description="Disordered" evidence="1">
    <location>
        <begin position="287"/>
        <end position="329"/>
    </location>
</feature>
<sequence>MSRHKQFLGLAVLVGWLSLLLPERASSFSEDATLRQTTDVIALSPFGREFQPRGESERAAGVPEDGTAPHTLTPAKDSLHFDVAAAHHVTRATPKEHFSPDSFTPSQPVSFSRFSFIPSRPPLGADTYFREDTEELAISPGRQVPRTPPIPRPHQIDSRRPFVHYTDRYEKEEEEGEYVPSYNQRQHFPNYEDGSVQYEDDERDPQYDDYHDPYHIRDEYYDSPSLPDHRSPHHEEIPHHQQRYPPIDTRQPLHRIRAEEGGGGDGSCKTVNKNGMTCEVCRDEEGSYSEHCSHSTRSDQDETYATGRRHSKRDAAPATFTKGPSGYIPQIPTEKLSLPHYGASSELIDRSSGSESDLTTTTTTTAIVGPKEAESRQEMSFGFDFDDHDFTFHDDHLFDLDHEPDWYSLTEQTVCSVGSSASPLLSVEKHGMTCYVCQQGTRATAEECMYASHQPHGHDLHYSEETTYGSSSSSSSHYPERSSSSSSAVH</sequence>
<gene>
    <name evidence="3" type="ORF">E2C01_025821</name>
</gene>
<dbReference type="OrthoDB" id="6382996at2759"/>
<feature type="compositionally biased region" description="Basic and acidic residues" evidence="1">
    <location>
        <begin position="227"/>
        <end position="239"/>
    </location>
</feature>